<gene>
    <name evidence="7" type="ORF">AYBTSS11_LOCUS1098</name>
</gene>
<organism evidence="7 8">
    <name type="scientific">Sphenostylis stenocarpa</name>
    <dbReference type="NCBI Taxonomy" id="92480"/>
    <lineage>
        <taxon>Eukaryota</taxon>
        <taxon>Viridiplantae</taxon>
        <taxon>Streptophyta</taxon>
        <taxon>Embryophyta</taxon>
        <taxon>Tracheophyta</taxon>
        <taxon>Spermatophyta</taxon>
        <taxon>Magnoliopsida</taxon>
        <taxon>eudicotyledons</taxon>
        <taxon>Gunneridae</taxon>
        <taxon>Pentapetalae</taxon>
        <taxon>rosids</taxon>
        <taxon>fabids</taxon>
        <taxon>Fabales</taxon>
        <taxon>Fabaceae</taxon>
        <taxon>Papilionoideae</taxon>
        <taxon>50 kb inversion clade</taxon>
        <taxon>NPAAA clade</taxon>
        <taxon>indigoferoid/millettioid clade</taxon>
        <taxon>Phaseoleae</taxon>
        <taxon>Sphenostylis</taxon>
    </lineage>
</organism>
<evidence type="ECO:0000256" key="1">
    <source>
        <dbReference type="ARBA" id="ARBA00004613"/>
    </source>
</evidence>
<feature type="chain" id="PRO_5041638828" description="S-protein homolog" evidence="6">
    <location>
        <begin position="23"/>
        <end position="133"/>
    </location>
</feature>
<proteinExistence type="inferred from homology"/>
<name>A0AA86V1H1_9FABA</name>
<feature type="signal peptide" evidence="6">
    <location>
        <begin position="1"/>
        <end position="22"/>
    </location>
</feature>
<comment type="subcellular location">
    <subcellularLocation>
        <location evidence="1">Secreted</location>
    </subcellularLocation>
</comment>
<evidence type="ECO:0000256" key="5">
    <source>
        <dbReference type="ARBA" id="ARBA00022729"/>
    </source>
</evidence>
<evidence type="ECO:0008006" key="9">
    <source>
        <dbReference type="Google" id="ProtNLM"/>
    </source>
</evidence>
<accession>A0AA86V1H1</accession>
<evidence type="ECO:0000256" key="2">
    <source>
        <dbReference type="ARBA" id="ARBA00005581"/>
    </source>
</evidence>
<keyword evidence="8" id="KW-1185">Reference proteome</keyword>
<protein>
    <recommendedName>
        <fullName evidence="9">S-protein homolog</fullName>
    </recommendedName>
</protein>
<dbReference type="InterPro" id="IPR010264">
    <property type="entry name" value="Self-incomp_S1"/>
</dbReference>
<evidence type="ECO:0000256" key="4">
    <source>
        <dbReference type="ARBA" id="ARBA00022525"/>
    </source>
</evidence>
<keyword evidence="5 6" id="KW-0732">Signal</keyword>
<keyword evidence="3" id="KW-0713">Self-incompatibility</keyword>
<evidence type="ECO:0000256" key="6">
    <source>
        <dbReference type="SAM" id="SignalP"/>
    </source>
</evidence>
<dbReference type="GO" id="GO:0060320">
    <property type="term" value="P:rejection of self pollen"/>
    <property type="evidence" value="ECO:0007669"/>
    <property type="project" value="UniProtKB-KW"/>
</dbReference>
<evidence type="ECO:0000313" key="8">
    <source>
        <dbReference type="Proteomes" id="UP001189624"/>
    </source>
</evidence>
<dbReference type="AlphaFoldDB" id="A0AA86V1H1"/>
<dbReference type="Gramene" id="rna-AYBTSS11_LOCUS1098">
    <property type="protein sequence ID" value="CAJ1819075.1"/>
    <property type="gene ID" value="gene-AYBTSS11_LOCUS1098"/>
</dbReference>
<reference evidence="7" key="1">
    <citation type="submission" date="2023-10" db="EMBL/GenBank/DDBJ databases">
        <authorList>
            <person name="Domelevo Entfellner J.-B."/>
        </authorList>
    </citation>
    <scope>NUCLEOTIDE SEQUENCE</scope>
</reference>
<dbReference type="NCBIfam" id="TIGR01443">
    <property type="entry name" value="intein_Cterm"/>
    <property type="match status" value="1"/>
</dbReference>
<evidence type="ECO:0000256" key="3">
    <source>
        <dbReference type="ARBA" id="ARBA00022471"/>
    </source>
</evidence>
<keyword evidence="4" id="KW-0964">Secreted</keyword>
<dbReference type="Proteomes" id="UP001189624">
    <property type="component" value="Chromosome 1"/>
</dbReference>
<dbReference type="InterPro" id="IPR030934">
    <property type="entry name" value="Intein_C"/>
</dbReference>
<comment type="similarity">
    <text evidence="2">Belongs to the plant self-incompatibility (S1) protein family.</text>
</comment>
<dbReference type="EMBL" id="OY731398">
    <property type="protein sequence ID" value="CAJ1819075.1"/>
    <property type="molecule type" value="Genomic_DNA"/>
</dbReference>
<sequence>MSPFSRNVLVALMLMAFVWNNAVPTNGIAIIGVKNLLGDNLGLDVYCPHVDGNHHVLANGIAYQWRYNGEVAPPGESLFLCSLRWRGVTKSLDLCTPSKYTGCESVIWDVKQDEVCRVLQFLFSLCQCIAHFM</sequence>
<dbReference type="GO" id="GO:0005576">
    <property type="term" value="C:extracellular region"/>
    <property type="evidence" value="ECO:0007669"/>
    <property type="project" value="UniProtKB-SubCell"/>
</dbReference>
<evidence type="ECO:0000313" key="7">
    <source>
        <dbReference type="EMBL" id="CAJ1819075.1"/>
    </source>
</evidence>
<dbReference type="Pfam" id="PF05938">
    <property type="entry name" value="Self-incomp_S1"/>
    <property type="match status" value="1"/>
</dbReference>